<feature type="compositionally biased region" description="Pro residues" evidence="1">
    <location>
        <begin position="105"/>
        <end position="121"/>
    </location>
</feature>
<comment type="caution">
    <text evidence="2">The sequence shown here is derived from an EMBL/GenBank/DDBJ whole genome shotgun (WGS) entry which is preliminary data.</text>
</comment>
<evidence type="ECO:0000256" key="1">
    <source>
        <dbReference type="SAM" id="MobiDB-lite"/>
    </source>
</evidence>
<dbReference type="Proteomes" id="UP001161094">
    <property type="component" value="Unassembled WGS sequence"/>
</dbReference>
<organism evidence="2 3">
    <name type="scientific">Achromobacter spanius</name>
    <dbReference type="NCBI Taxonomy" id="217203"/>
    <lineage>
        <taxon>Bacteria</taxon>
        <taxon>Pseudomonadati</taxon>
        <taxon>Pseudomonadota</taxon>
        <taxon>Betaproteobacteria</taxon>
        <taxon>Burkholderiales</taxon>
        <taxon>Alcaligenaceae</taxon>
        <taxon>Achromobacter</taxon>
    </lineage>
</organism>
<dbReference type="EMBL" id="JAOCDZ010000025">
    <property type="protein sequence ID" value="MDH0739452.1"/>
    <property type="molecule type" value="Genomic_DNA"/>
</dbReference>
<feature type="compositionally biased region" description="Pro residues" evidence="1">
    <location>
        <begin position="129"/>
        <end position="138"/>
    </location>
</feature>
<proteinExistence type="predicted"/>
<accession>A0AA42LTT1</accession>
<evidence type="ECO:0000313" key="3">
    <source>
        <dbReference type="Proteomes" id="UP001161094"/>
    </source>
</evidence>
<gene>
    <name evidence="2" type="ORF">N5D93_26835</name>
</gene>
<evidence type="ECO:0000313" key="2">
    <source>
        <dbReference type="EMBL" id="MDH0739452.1"/>
    </source>
</evidence>
<dbReference type="AlphaFoldDB" id="A0AA42LTT1"/>
<name>A0AA42LTT1_9BURK</name>
<dbReference type="RefSeq" id="WP_279997085.1">
    <property type="nucleotide sequence ID" value="NZ_JAOCDZ010000025.1"/>
</dbReference>
<feature type="region of interest" description="Disordered" evidence="1">
    <location>
        <begin position="71"/>
        <end position="138"/>
    </location>
</feature>
<reference evidence="2" key="1">
    <citation type="submission" date="2022-09" db="EMBL/GenBank/DDBJ databases">
        <title>Intensive care unit water sources are persistently colonized with multi-drug resistant bacteria and are the site of extensive horizontal gene transfer of antibiotic resistance genes.</title>
        <authorList>
            <person name="Diorio-Toth L."/>
        </authorList>
    </citation>
    <scope>NUCLEOTIDE SEQUENCE</scope>
    <source>
        <strain evidence="2">GD03843</strain>
    </source>
</reference>
<protein>
    <submittedName>
        <fullName evidence="2">Uncharacterized protein</fullName>
    </submittedName>
</protein>
<sequence>MKALILAGPLRVAASFGLARCIGLVTPIGLAVSAALFAGPTLARDSVPGGVPEPPASARTLPDTCLGTSCSRKVDPGRSGQPCLGTSCGGARYPEPGSGANVNRAPPPWSGPAQPKLPPMPQRGQPLGPLTPGPALPR</sequence>